<accession>A0A364KKT6</accession>
<dbReference type="CDD" id="cd16443">
    <property type="entry name" value="LplA"/>
    <property type="match status" value="1"/>
</dbReference>
<evidence type="ECO:0000256" key="2">
    <source>
        <dbReference type="ARBA" id="ARBA00005085"/>
    </source>
</evidence>
<evidence type="ECO:0000256" key="4">
    <source>
        <dbReference type="ARBA" id="ARBA00015925"/>
    </source>
</evidence>
<dbReference type="SUPFAM" id="SSF55681">
    <property type="entry name" value="Class II aaRS and biotin synthetases"/>
    <property type="match status" value="1"/>
</dbReference>
<evidence type="ECO:0000256" key="1">
    <source>
        <dbReference type="ARBA" id="ARBA00003253"/>
    </source>
</evidence>
<dbReference type="RefSeq" id="XP_040728671.1">
    <property type="nucleotide sequence ID" value="XM_040873720.1"/>
</dbReference>
<dbReference type="EMBL" id="MIKG01000001">
    <property type="protein sequence ID" value="RAO64154.1"/>
    <property type="molecule type" value="Genomic_DNA"/>
</dbReference>
<dbReference type="Gene3D" id="3.30.930.10">
    <property type="entry name" value="Bira Bifunctional Protein, Domain 2"/>
    <property type="match status" value="1"/>
</dbReference>
<reference evidence="8 9" key="1">
    <citation type="journal article" date="2017" name="Biotechnol. Biofuels">
        <title>Differential beta-glucosidase expression as a function of carbon source availability in Talaromyces amestolkiae: a genomic and proteomic approach.</title>
        <authorList>
            <person name="de Eugenio L.I."/>
            <person name="Mendez-Liter J.A."/>
            <person name="Nieto-Dominguez M."/>
            <person name="Alonso L."/>
            <person name="Gil-Munoz J."/>
            <person name="Barriuso J."/>
            <person name="Prieto A."/>
            <person name="Martinez M.J."/>
        </authorList>
    </citation>
    <scope>NUCLEOTIDE SEQUENCE [LARGE SCALE GENOMIC DNA]</scope>
    <source>
        <strain evidence="8 9">CIB</strain>
    </source>
</reference>
<dbReference type="Proteomes" id="UP000249363">
    <property type="component" value="Unassembled WGS sequence"/>
</dbReference>
<comment type="pathway">
    <text evidence="2">Protein modification; protein lipoylation via exogenous pathway; protein N(6)-(lipoyl)lysine from lipoate: step 2/2.</text>
</comment>
<evidence type="ECO:0000259" key="7">
    <source>
        <dbReference type="PROSITE" id="PS51733"/>
    </source>
</evidence>
<evidence type="ECO:0000256" key="5">
    <source>
        <dbReference type="SAM" id="MobiDB-lite"/>
    </source>
</evidence>
<comment type="function">
    <text evidence="1">Catalyzes both the ATP-dependent activation of exogenously supplied lipoate to lipoyl-AMP and the transfer of the activated lipoyl onto the lipoyl domains of lipoate-dependent enzymes.</text>
</comment>
<keyword evidence="9" id="KW-1185">Reference proteome</keyword>
<feature type="region of interest" description="Disordered" evidence="5">
    <location>
        <begin position="187"/>
        <end position="209"/>
    </location>
</feature>
<sequence>MSIAASMLLLRHSSCLLSVRSASSRLAATRTLTSLASSAFAELVSRSSAKHQIYQSLSSDPFVNLSIEQYLLQKAPEDSNVLFLYVNRPCVVVGRNQNPWLETNLKALQKISDTTESSTRNVLYVRRHSGGGAVFHDEGNLNYSVICPRDVFTRDRHAEMVARALQRIGAVNAMVNERHDIVLTQQPRESARQKHATGIEDPPEESTPQALKVSGSAFKLTRNRALHHGTCLLDSPNINNLGAFLRSPARPYILAKGVSSVRSPVGNVSAGLVDSAEPFSMQRTIVSIMDEFARLYKTGDEVRDCANRLNMNESEFSAGDNWVAGTVGEVQLQQVPEIQNTLQMMKSTDFKFLQTPEFTFSTFPTEDDPRPRPPLPSSLPPSTKIFIRAKKGIILEATISTSTDAYTMQKQERHSAASLTNKPLHEMDEQSWRTIADSVVAIASDSPEQQRPADEVVDDLTAFICEKFGV</sequence>
<dbReference type="GO" id="GO:0005739">
    <property type="term" value="C:mitochondrion"/>
    <property type="evidence" value="ECO:0007669"/>
    <property type="project" value="TreeGrafter"/>
</dbReference>
<dbReference type="UniPathway" id="UPA00537">
    <property type="reaction ID" value="UER00595"/>
</dbReference>
<evidence type="ECO:0000313" key="9">
    <source>
        <dbReference type="Proteomes" id="UP000249363"/>
    </source>
</evidence>
<keyword evidence="6" id="KW-0732">Signal</keyword>
<evidence type="ECO:0000313" key="8">
    <source>
        <dbReference type="EMBL" id="RAO64154.1"/>
    </source>
</evidence>
<comment type="similarity">
    <text evidence="3">Belongs to the LplA family.</text>
</comment>
<dbReference type="GeneID" id="63789383"/>
<dbReference type="InterPro" id="IPR004143">
    <property type="entry name" value="BPL_LPL_catalytic"/>
</dbReference>
<feature type="signal peptide" evidence="6">
    <location>
        <begin position="1"/>
        <end position="15"/>
    </location>
</feature>
<gene>
    <name evidence="8" type="ORF">BHQ10_000166</name>
</gene>
<dbReference type="AlphaFoldDB" id="A0A364KKT6"/>
<evidence type="ECO:0000256" key="3">
    <source>
        <dbReference type="ARBA" id="ARBA00008242"/>
    </source>
</evidence>
<feature type="chain" id="PRO_5016735329" description="Putative lipoate-protein ligase A" evidence="6">
    <location>
        <begin position="16"/>
        <end position="470"/>
    </location>
</feature>
<evidence type="ECO:0000256" key="6">
    <source>
        <dbReference type="SAM" id="SignalP"/>
    </source>
</evidence>
<dbReference type="GO" id="GO:0017118">
    <property type="term" value="F:lipoyltransferase activity"/>
    <property type="evidence" value="ECO:0007669"/>
    <property type="project" value="TreeGrafter"/>
</dbReference>
<organism evidence="8 9">
    <name type="scientific">Talaromyces amestolkiae</name>
    <dbReference type="NCBI Taxonomy" id="1196081"/>
    <lineage>
        <taxon>Eukaryota</taxon>
        <taxon>Fungi</taxon>
        <taxon>Dikarya</taxon>
        <taxon>Ascomycota</taxon>
        <taxon>Pezizomycotina</taxon>
        <taxon>Eurotiomycetes</taxon>
        <taxon>Eurotiomycetidae</taxon>
        <taxon>Eurotiales</taxon>
        <taxon>Trichocomaceae</taxon>
        <taxon>Talaromyces</taxon>
        <taxon>Talaromyces sect. Talaromyces</taxon>
    </lineage>
</organism>
<protein>
    <recommendedName>
        <fullName evidence="4">Putative lipoate-protein ligase A</fullName>
    </recommendedName>
</protein>
<comment type="caution">
    <text evidence="8">The sequence shown here is derived from an EMBL/GenBank/DDBJ whole genome shotgun (WGS) entry which is preliminary data.</text>
</comment>
<feature type="region of interest" description="Disordered" evidence="5">
    <location>
        <begin position="361"/>
        <end position="381"/>
    </location>
</feature>
<dbReference type="InterPro" id="IPR045864">
    <property type="entry name" value="aa-tRNA-synth_II/BPL/LPL"/>
</dbReference>
<feature type="domain" description="BPL/LPL catalytic" evidence="7">
    <location>
        <begin position="76"/>
        <end position="300"/>
    </location>
</feature>
<dbReference type="PROSITE" id="PS51733">
    <property type="entry name" value="BPL_LPL_CATALYTIC"/>
    <property type="match status" value="1"/>
</dbReference>
<dbReference type="FunFam" id="3.30.930.10:FF:000090">
    <property type="entry name" value="Lipoyltransferase and lipoate-protein ligase, putative"/>
    <property type="match status" value="1"/>
</dbReference>
<dbReference type="Pfam" id="PF21948">
    <property type="entry name" value="LplA-B_cat"/>
    <property type="match status" value="1"/>
</dbReference>
<dbReference type="PANTHER" id="PTHR12561:SF3">
    <property type="entry name" value="LIPOYLTRANSFERASE 1, MITOCHONDRIAL"/>
    <property type="match status" value="1"/>
</dbReference>
<name>A0A364KKT6_TALAM</name>
<dbReference type="PANTHER" id="PTHR12561">
    <property type="entry name" value="LIPOATE-PROTEIN LIGASE"/>
    <property type="match status" value="1"/>
</dbReference>
<dbReference type="OrthoDB" id="201621at2759"/>
<dbReference type="STRING" id="1196081.A0A364KKT6"/>
<dbReference type="InterPro" id="IPR004562">
    <property type="entry name" value="LipoylTrfase_LipoateP_Ligase"/>
</dbReference>
<proteinExistence type="inferred from homology"/>
<dbReference type="GO" id="GO:0009249">
    <property type="term" value="P:protein lipoylation"/>
    <property type="evidence" value="ECO:0007669"/>
    <property type="project" value="InterPro"/>
</dbReference>